<evidence type="ECO:0000313" key="2">
    <source>
        <dbReference type="Proteomes" id="UP000808215"/>
    </source>
</evidence>
<protein>
    <submittedName>
        <fullName evidence="1">Uncharacterized protein</fullName>
    </submittedName>
</protein>
<accession>A0ABS1ASA9</accession>
<dbReference type="EMBL" id="JADVKH010000013">
    <property type="protein sequence ID" value="MBJ9687025.1"/>
    <property type="molecule type" value="Genomic_DNA"/>
</dbReference>
<reference evidence="1 2" key="1">
    <citation type="submission" date="2020-11" db="EMBL/GenBank/DDBJ databases">
        <title>Enhanced detection system for hospital associated transmission using whole genome sequencing surveillance.</title>
        <authorList>
            <person name="Harrison L.H."/>
            <person name="Van Tyne D."/>
            <person name="Marsh J.W."/>
            <person name="Griffith M.P."/>
            <person name="Snyder D.J."/>
            <person name="Cooper V.S."/>
            <person name="Mustapha M."/>
        </authorList>
    </citation>
    <scope>NUCLEOTIDE SEQUENCE [LARGE SCALE GENOMIC DNA]</scope>
    <source>
        <strain evidence="1 2">BC00020</strain>
    </source>
</reference>
<name>A0ABS1ASA9_BURVI</name>
<dbReference type="Proteomes" id="UP000808215">
    <property type="component" value="Unassembled WGS sequence"/>
</dbReference>
<organism evidence="1 2">
    <name type="scientific">Burkholderia vietnamiensis</name>
    <dbReference type="NCBI Taxonomy" id="60552"/>
    <lineage>
        <taxon>Bacteria</taxon>
        <taxon>Pseudomonadati</taxon>
        <taxon>Pseudomonadota</taxon>
        <taxon>Betaproteobacteria</taxon>
        <taxon>Burkholderiales</taxon>
        <taxon>Burkholderiaceae</taxon>
        <taxon>Burkholderia</taxon>
        <taxon>Burkholderia cepacia complex</taxon>
    </lineage>
</organism>
<sequence length="324" mass="35554">MCVTLAACGRFIFSELIRGNYKMSILKVCRWPKVGSTWDVITEGTGELKKKVGDTFSVTGVKKESLRTENTYYVYQGSHVDQGQKVVCKSLSSTGNVAEFQVQAQLFQAEEYAVLAQSFQNVLAAVTKTVAIGIGPKDFATLKQAGYNLCFAKKVGDAAYNVVWRASFEYLEDNEFSWTPIYQIFGTNRYQDGITVKASTKKVSIGLGEIVTLDKYGQFGSPSTGGDPTAINMENDYGEIHPGICQLSTGIDGEAVSTPIYAAPEVMVSGEASFTPIEKVLVWFEQNIETSTIFSRARSRSIEIDLTNTNSTGRVYEGGQWKTP</sequence>
<proteinExistence type="predicted"/>
<gene>
    <name evidence="1" type="ORF">I5589_08030</name>
</gene>
<keyword evidence="2" id="KW-1185">Reference proteome</keyword>
<evidence type="ECO:0000313" key="1">
    <source>
        <dbReference type="EMBL" id="MBJ9687025.1"/>
    </source>
</evidence>
<comment type="caution">
    <text evidence="1">The sequence shown here is derived from an EMBL/GenBank/DDBJ whole genome shotgun (WGS) entry which is preliminary data.</text>
</comment>